<evidence type="ECO:0000313" key="3">
    <source>
        <dbReference type="Proteomes" id="UP000835052"/>
    </source>
</evidence>
<keyword evidence="3" id="KW-1185">Reference proteome</keyword>
<evidence type="ECO:0000313" key="2">
    <source>
        <dbReference type="EMBL" id="CAD6198882.1"/>
    </source>
</evidence>
<accession>A0A8S1HWC2</accession>
<protein>
    <submittedName>
        <fullName evidence="2">Uncharacterized protein</fullName>
    </submittedName>
</protein>
<organism evidence="2 3">
    <name type="scientific">Caenorhabditis auriculariae</name>
    <dbReference type="NCBI Taxonomy" id="2777116"/>
    <lineage>
        <taxon>Eukaryota</taxon>
        <taxon>Metazoa</taxon>
        <taxon>Ecdysozoa</taxon>
        <taxon>Nematoda</taxon>
        <taxon>Chromadorea</taxon>
        <taxon>Rhabditida</taxon>
        <taxon>Rhabditina</taxon>
        <taxon>Rhabditomorpha</taxon>
        <taxon>Rhabditoidea</taxon>
        <taxon>Rhabditidae</taxon>
        <taxon>Peloderinae</taxon>
        <taxon>Caenorhabditis</taxon>
    </lineage>
</organism>
<gene>
    <name evidence="2" type="ORF">CAUJ_LOCUS14787</name>
</gene>
<proteinExistence type="predicted"/>
<evidence type="ECO:0000256" key="1">
    <source>
        <dbReference type="SAM" id="MobiDB-lite"/>
    </source>
</evidence>
<comment type="caution">
    <text evidence="2">The sequence shown here is derived from an EMBL/GenBank/DDBJ whole genome shotgun (WGS) entry which is preliminary data.</text>
</comment>
<feature type="compositionally biased region" description="Low complexity" evidence="1">
    <location>
        <begin position="98"/>
        <end position="112"/>
    </location>
</feature>
<feature type="compositionally biased region" description="Polar residues" evidence="1">
    <location>
        <begin position="52"/>
        <end position="63"/>
    </location>
</feature>
<dbReference type="EMBL" id="CAJGYM010000142">
    <property type="protein sequence ID" value="CAD6198882.1"/>
    <property type="molecule type" value="Genomic_DNA"/>
</dbReference>
<dbReference type="Proteomes" id="UP000835052">
    <property type="component" value="Unassembled WGS sequence"/>
</dbReference>
<name>A0A8S1HWC2_9PELO</name>
<feature type="region of interest" description="Disordered" evidence="1">
    <location>
        <begin position="39"/>
        <end position="120"/>
    </location>
</feature>
<feature type="compositionally biased region" description="Low complexity" evidence="1">
    <location>
        <begin position="39"/>
        <end position="51"/>
    </location>
</feature>
<reference evidence="2" key="1">
    <citation type="submission" date="2020-10" db="EMBL/GenBank/DDBJ databases">
        <authorList>
            <person name="Kikuchi T."/>
        </authorList>
    </citation>
    <scope>NUCLEOTIDE SEQUENCE</scope>
    <source>
        <strain evidence="2">NKZ352</strain>
    </source>
</reference>
<sequence>MSFLFIYWNHPNFIDHLQEFLASRSRCAYTLPSGQAQQQRRLASSQQHLSSVVGSQQNLQQQVSSPSSTSSSFYQPPAPPPRGHYLQQQYSCPATGDRPYQQYHQQPQQQPQRHYDYGTLPYPHQGYSQSQLRASKTMIDVLAPMRSDASAGAATAAVGNLPSTANSVIEEVALRIGTQEHE</sequence>
<dbReference type="AlphaFoldDB" id="A0A8S1HWC2"/>